<sequence length="115" mass="11607">MAGWGLWTTTGTVDAGLRPLPLAILVYLPAAAMLWGAIRGAFGVAVIGAMAAFAGGVLPFMLMPAATRSLPGGEAVGISVAMGPVLVIAVTLVATLVCWIGYARCVLRAAPRAEA</sequence>
<organism evidence="2 3">
    <name type="scientific">Mycolicibacterium arenosum</name>
    <dbReference type="NCBI Taxonomy" id="2952157"/>
    <lineage>
        <taxon>Bacteria</taxon>
        <taxon>Bacillati</taxon>
        <taxon>Actinomycetota</taxon>
        <taxon>Actinomycetes</taxon>
        <taxon>Mycobacteriales</taxon>
        <taxon>Mycobacteriaceae</taxon>
        <taxon>Mycolicibacterium</taxon>
    </lineage>
</organism>
<feature type="transmembrane region" description="Helical" evidence="1">
    <location>
        <begin position="45"/>
        <end position="66"/>
    </location>
</feature>
<proteinExistence type="predicted"/>
<keyword evidence="1" id="KW-0472">Membrane</keyword>
<keyword evidence="1" id="KW-0812">Transmembrane</keyword>
<reference evidence="2 3" key="1">
    <citation type="submission" date="2022-06" db="EMBL/GenBank/DDBJ databases">
        <title>Mycolicibacterium sp. CAU 1645 isolated from seawater.</title>
        <authorList>
            <person name="Kim W."/>
        </authorList>
    </citation>
    <scope>NUCLEOTIDE SEQUENCE [LARGE SCALE GENOMIC DNA]</scope>
    <source>
        <strain evidence="2 3">CAU 1645</strain>
    </source>
</reference>
<dbReference type="RefSeq" id="WP_255061545.1">
    <property type="nucleotide sequence ID" value="NZ_JANDBD010000007.1"/>
</dbReference>
<dbReference type="EMBL" id="JANDBD010000007">
    <property type="protein sequence ID" value="MCP9274193.1"/>
    <property type="molecule type" value="Genomic_DNA"/>
</dbReference>
<gene>
    <name evidence="2" type="ORF">NM203_18555</name>
</gene>
<evidence type="ECO:0000313" key="3">
    <source>
        <dbReference type="Proteomes" id="UP001651690"/>
    </source>
</evidence>
<name>A0ABT1M4V1_9MYCO</name>
<feature type="transmembrane region" description="Helical" evidence="1">
    <location>
        <begin position="20"/>
        <end position="38"/>
    </location>
</feature>
<keyword evidence="1" id="KW-1133">Transmembrane helix</keyword>
<dbReference type="Proteomes" id="UP001651690">
    <property type="component" value="Unassembled WGS sequence"/>
</dbReference>
<evidence type="ECO:0000256" key="1">
    <source>
        <dbReference type="SAM" id="Phobius"/>
    </source>
</evidence>
<comment type="caution">
    <text evidence="2">The sequence shown here is derived from an EMBL/GenBank/DDBJ whole genome shotgun (WGS) entry which is preliminary data.</text>
</comment>
<keyword evidence="3" id="KW-1185">Reference proteome</keyword>
<protein>
    <submittedName>
        <fullName evidence="2">Uncharacterized protein</fullName>
    </submittedName>
</protein>
<evidence type="ECO:0000313" key="2">
    <source>
        <dbReference type="EMBL" id="MCP9274193.1"/>
    </source>
</evidence>
<feature type="transmembrane region" description="Helical" evidence="1">
    <location>
        <begin position="78"/>
        <end position="102"/>
    </location>
</feature>
<accession>A0ABT1M4V1</accession>